<organism evidence="3 4">
    <name type="scientific">Athelia psychrophila</name>
    <dbReference type="NCBI Taxonomy" id="1759441"/>
    <lineage>
        <taxon>Eukaryota</taxon>
        <taxon>Fungi</taxon>
        <taxon>Dikarya</taxon>
        <taxon>Basidiomycota</taxon>
        <taxon>Agaricomycotina</taxon>
        <taxon>Agaricomycetes</taxon>
        <taxon>Agaricomycetidae</taxon>
        <taxon>Atheliales</taxon>
        <taxon>Atheliaceae</taxon>
        <taxon>Athelia</taxon>
    </lineage>
</organism>
<dbReference type="EMBL" id="KV417480">
    <property type="protein sequence ID" value="KZP34500.1"/>
    <property type="molecule type" value="Genomic_DNA"/>
</dbReference>
<accession>A0A166X7K9</accession>
<keyword evidence="4" id="KW-1185">Reference proteome</keyword>
<feature type="compositionally biased region" description="Polar residues" evidence="1">
    <location>
        <begin position="16"/>
        <end position="29"/>
    </location>
</feature>
<dbReference type="InterPro" id="IPR019317">
    <property type="entry name" value="BRI3"/>
</dbReference>
<feature type="region of interest" description="Disordered" evidence="1">
    <location>
        <begin position="1"/>
        <end position="57"/>
    </location>
</feature>
<evidence type="ECO:0000313" key="4">
    <source>
        <dbReference type="Proteomes" id="UP000076532"/>
    </source>
</evidence>
<dbReference type="AlphaFoldDB" id="A0A166X7K9"/>
<feature type="compositionally biased region" description="Pro residues" evidence="1">
    <location>
        <begin position="45"/>
        <end position="56"/>
    </location>
</feature>
<name>A0A166X7K9_9AGAM</name>
<dbReference type="Proteomes" id="UP000076532">
    <property type="component" value="Unassembled WGS sequence"/>
</dbReference>
<dbReference type="OrthoDB" id="2564984at2759"/>
<evidence type="ECO:0000256" key="2">
    <source>
        <dbReference type="SAM" id="Phobius"/>
    </source>
</evidence>
<dbReference type="Pfam" id="PF10164">
    <property type="entry name" value="BRI3"/>
    <property type="match status" value="1"/>
</dbReference>
<gene>
    <name evidence="3" type="ORF">FIBSPDRAFT_846628</name>
</gene>
<evidence type="ECO:0000256" key="1">
    <source>
        <dbReference type="SAM" id="MobiDB-lite"/>
    </source>
</evidence>
<sequence>MHPINDSPPSYDLATASGSEYAGTSTTPNAVPVDRKSAQSKAPAPTKPQPFRPPTMPEHTVYHYVHPVTNQHVASLLPPNHPQMICLQEGRHVPHTRFGVLGLLAAVFWFPLGIGLCLLDRKTTCSRCGLRVDEGLL</sequence>
<keyword evidence="2" id="KW-0472">Membrane</keyword>
<reference evidence="3 4" key="1">
    <citation type="journal article" date="2016" name="Mol. Biol. Evol.">
        <title>Comparative Genomics of Early-Diverging Mushroom-Forming Fungi Provides Insights into the Origins of Lignocellulose Decay Capabilities.</title>
        <authorList>
            <person name="Nagy L.G."/>
            <person name="Riley R."/>
            <person name="Tritt A."/>
            <person name="Adam C."/>
            <person name="Daum C."/>
            <person name="Floudas D."/>
            <person name="Sun H."/>
            <person name="Yadav J.S."/>
            <person name="Pangilinan J."/>
            <person name="Larsson K.H."/>
            <person name="Matsuura K."/>
            <person name="Barry K."/>
            <person name="Labutti K."/>
            <person name="Kuo R."/>
            <person name="Ohm R.A."/>
            <person name="Bhattacharya S.S."/>
            <person name="Shirouzu T."/>
            <person name="Yoshinaga Y."/>
            <person name="Martin F.M."/>
            <person name="Grigoriev I.V."/>
            <person name="Hibbett D.S."/>
        </authorList>
    </citation>
    <scope>NUCLEOTIDE SEQUENCE [LARGE SCALE GENOMIC DNA]</scope>
    <source>
        <strain evidence="3 4">CBS 109695</strain>
    </source>
</reference>
<proteinExistence type="predicted"/>
<evidence type="ECO:0000313" key="3">
    <source>
        <dbReference type="EMBL" id="KZP34500.1"/>
    </source>
</evidence>
<feature type="transmembrane region" description="Helical" evidence="2">
    <location>
        <begin position="98"/>
        <end position="119"/>
    </location>
</feature>
<keyword evidence="2" id="KW-0812">Transmembrane</keyword>
<keyword evidence="2" id="KW-1133">Transmembrane helix</keyword>
<protein>
    <submittedName>
        <fullName evidence="3">Uncharacterized protein</fullName>
    </submittedName>
</protein>